<name>A0ACC3CCV2_PYRYE</name>
<reference evidence="1" key="1">
    <citation type="submission" date="2019-11" db="EMBL/GenBank/DDBJ databases">
        <title>Nori genome reveals adaptations in red seaweeds to the harsh intertidal environment.</title>
        <authorList>
            <person name="Wang D."/>
            <person name="Mao Y."/>
        </authorList>
    </citation>
    <scope>NUCLEOTIDE SEQUENCE</scope>
    <source>
        <tissue evidence="1">Gametophyte</tissue>
    </source>
</reference>
<protein>
    <submittedName>
        <fullName evidence="1">Uncharacterized protein</fullName>
    </submittedName>
</protein>
<keyword evidence="2" id="KW-1185">Reference proteome</keyword>
<organism evidence="1 2">
    <name type="scientific">Pyropia yezoensis</name>
    <name type="common">Susabi-nori</name>
    <name type="synonym">Porphyra yezoensis</name>
    <dbReference type="NCBI Taxonomy" id="2788"/>
    <lineage>
        <taxon>Eukaryota</taxon>
        <taxon>Rhodophyta</taxon>
        <taxon>Bangiophyceae</taxon>
        <taxon>Bangiales</taxon>
        <taxon>Bangiaceae</taxon>
        <taxon>Pyropia</taxon>
    </lineage>
</organism>
<dbReference type="EMBL" id="CM020620">
    <property type="protein sequence ID" value="KAK1868096.1"/>
    <property type="molecule type" value="Genomic_DNA"/>
</dbReference>
<sequence length="437" mass="44873">MMASRSTAAVAVVLALLVASATAQAPAGSVWDSVLVINSGGPAVMAANSTDGFDYLADVYYSPGSLTWSQPAPVPPQHQSLRYTNSGPLFYTVPVPTPGYYRVNLTFNELYHQGPNRRPMYVGIGADHTMTAPYNDSGLVVDDTSVLDIWSLAGGSQEVSVSIVFPSPSTGVSEVWATSTVTAAVFRAANSASTALPMLGTLQLLKAVPGPNTMPMATPTPAPTTAPMSTPAPTTSPMATPMPPPMGPNQYMTLQEHRNAFAASDFVVPLSSIIPAPGSMPAGSNVLPATASEFPVLAMRDLNVAFTHVDLAADTHQVPHTHPRAAEVLLVTAGTVDVWFVEENGSPAPRLLRNTVAVDGVALFPRGLIHGVACTAGAPCSFVSTHTHADPGVVSVGPSFCNAPLADVAAALGVPESTAATVCGGVVSPLAAAQPSS</sequence>
<proteinExistence type="predicted"/>
<dbReference type="Proteomes" id="UP000798662">
    <property type="component" value="Chromosome 3"/>
</dbReference>
<accession>A0ACC3CCV2</accession>
<gene>
    <name evidence="1" type="ORF">I4F81_010591</name>
</gene>
<evidence type="ECO:0000313" key="1">
    <source>
        <dbReference type="EMBL" id="KAK1868096.1"/>
    </source>
</evidence>
<comment type="caution">
    <text evidence="1">The sequence shown here is derived from an EMBL/GenBank/DDBJ whole genome shotgun (WGS) entry which is preliminary data.</text>
</comment>
<evidence type="ECO:0000313" key="2">
    <source>
        <dbReference type="Proteomes" id="UP000798662"/>
    </source>
</evidence>